<evidence type="ECO:0000313" key="3">
    <source>
        <dbReference type="Proteomes" id="UP000319204"/>
    </source>
</evidence>
<keyword evidence="3" id="KW-1185">Reference proteome</keyword>
<dbReference type="EMBL" id="VNIK02000007">
    <property type="protein sequence ID" value="KAB5487502.1"/>
    <property type="molecule type" value="Genomic_DNA"/>
</dbReference>
<dbReference type="Proteomes" id="UP000319204">
    <property type="component" value="Unassembled WGS sequence"/>
</dbReference>
<name>A0A5N5IRB9_9FLAO</name>
<dbReference type="OrthoDB" id="9772095at2"/>
<feature type="domain" description="Calcineurin-like phosphoesterase" evidence="1">
    <location>
        <begin position="65"/>
        <end position="252"/>
    </location>
</feature>
<dbReference type="InterPro" id="IPR004843">
    <property type="entry name" value="Calcineurin-like_PHP"/>
</dbReference>
<organism evidence="2 3">
    <name type="scientific">Flagellimonas hadalis</name>
    <dbReference type="NCBI Taxonomy" id="2597517"/>
    <lineage>
        <taxon>Bacteria</taxon>
        <taxon>Pseudomonadati</taxon>
        <taxon>Bacteroidota</taxon>
        <taxon>Flavobacteriia</taxon>
        <taxon>Flavobacteriales</taxon>
        <taxon>Flavobacteriaceae</taxon>
        <taxon>Flagellimonas</taxon>
    </lineage>
</organism>
<dbReference type="PANTHER" id="PTHR43143">
    <property type="entry name" value="METALLOPHOSPHOESTERASE, CALCINEURIN SUPERFAMILY"/>
    <property type="match status" value="1"/>
</dbReference>
<evidence type="ECO:0000259" key="1">
    <source>
        <dbReference type="Pfam" id="PF00149"/>
    </source>
</evidence>
<dbReference type="Gene3D" id="3.60.21.10">
    <property type="match status" value="1"/>
</dbReference>
<gene>
    <name evidence="2" type="ORF">FOT42_011100</name>
</gene>
<dbReference type="Pfam" id="PF00149">
    <property type="entry name" value="Metallophos"/>
    <property type="match status" value="1"/>
</dbReference>
<dbReference type="AlphaFoldDB" id="A0A5N5IRB9"/>
<dbReference type="RefSeq" id="WP_151890646.1">
    <property type="nucleotide sequence ID" value="NZ_VNIK02000007.1"/>
</dbReference>
<evidence type="ECO:0000313" key="2">
    <source>
        <dbReference type="EMBL" id="KAB5487502.1"/>
    </source>
</evidence>
<protein>
    <recommendedName>
        <fullName evidence="1">Calcineurin-like phosphoesterase domain-containing protein</fullName>
    </recommendedName>
</protein>
<dbReference type="InterPro" id="IPR029052">
    <property type="entry name" value="Metallo-depent_PP-like"/>
</dbReference>
<dbReference type="SUPFAM" id="SSF56300">
    <property type="entry name" value="Metallo-dependent phosphatases"/>
    <property type="match status" value="1"/>
</dbReference>
<dbReference type="InterPro" id="IPR051918">
    <property type="entry name" value="STPP_CPPED1"/>
</dbReference>
<dbReference type="GO" id="GO:0016787">
    <property type="term" value="F:hydrolase activity"/>
    <property type="evidence" value="ECO:0007669"/>
    <property type="project" value="InterPro"/>
</dbReference>
<reference evidence="2" key="1">
    <citation type="submission" date="2019-10" db="EMBL/GenBank/DDBJ databases">
        <title>Muricauda hadale sp. nov., a piezophilic bacterium isolated from hadopelagic water of the Mariana Trench.</title>
        <authorList>
            <person name="Wei Y."/>
        </authorList>
    </citation>
    <scope>NUCLEOTIDE SEQUENCE [LARGE SCALE GENOMIC DNA]</scope>
    <source>
        <strain evidence="2">MT-229</strain>
    </source>
</reference>
<dbReference type="PANTHER" id="PTHR43143:SF5">
    <property type="entry name" value="SECRETED PROTEIN"/>
    <property type="match status" value="1"/>
</dbReference>
<accession>A0A5N5IRB9</accession>
<sequence length="381" mass="42856">MNRFSIIKIDCHIQNWGQINKKYNIWNFVLPIILLLFFGCEKQGIEIETADTNTVNLSGSDEFFQIAVLPDTQYYTALKHNGTMDMFEEQITWIRANKETSKIAYVVHLGDVVDHGDDNNSVEWTRAKNELYKLEQDGIPYGVAVGNHDQTPYGNPASPGTNSGYGVYFGRNHMQLNPWYGGAYGSSNNSDNHYDLFTANGVDYIVLYIEFNTPGHAEYSSSIENAVMNWADGILNTYSSRKAIIVSHSILGRPAGSNSDTIPGQGNNNVASNFTNQGDVIYDRMKLHDNVFLMLCGHISGEGFRRDNYNGHIIKSYLSDYQSRRDAPYTVNDRNGGNGLMRLMKFNKTQQTLSVRTFAPRPGPNILEVDGDSDFTEPLYN</sequence>
<proteinExistence type="predicted"/>
<comment type="caution">
    <text evidence="2">The sequence shown here is derived from an EMBL/GenBank/DDBJ whole genome shotgun (WGS) entry which is preliminary data.</text>
</comment>